<dbReference type="EMBL" id="JAVRRT010000014">
    <property type="protein sequence ID" value="KAK5166108.1"/>
    <property type="molecule type" value="Genomic_DNA"/>
</dbReference>
<comment type="caution">
    <text evidence="6">The sequence shown here is derived from an EMBL/GenBank/DDBJ whole genome shotgun (WGS) entry which is preliminary data.</text>
</comment>
<keyword evidence="3 5" id="KW-1133">Transmembrane helix</keyword>
<accession>A0AAV9P4V2</accession>
<dbReference type="RefSeq" id="XP_064656061.1">
    <property type="nucleotide sequence ID" value="XM_064805601.1"/>
</dbReference>
<gene>
    <name evidence="6" type="ORF">LTR77_008369</name>
</gene>
<keyword evidence="7" id="KW-1185">Reference proteome</keyword>
<reference evidence="6 7" key="1">
    <citation type="submission" date="2023-08" db="EMBL/GenBank/DDBJ databases">
        <title>Black Yeasts Isolated from many extreme environments.</title>
        <authorList>
            <person name="Coleine C."/>
            <person name="Stajich J.E."/>
            <person name="Selbmann L."/>
        </authorList>
    </citation>
    <scope>NUCLEOTIDE SEQUENCE [LARGE SCALE GENOMIC DNA]</scope>
    <source>
        <strain evidence="6 7">CCFEE 5935</strain>
    </source>
</reference>
<dbReference type="GO" id="GO:0016020">
    <property type="term" value="C:membrane"/>
    <property type="evidence" value="ECO:0007669"/>
    <property type="project" value="UniProtKB-SubCell"/>
</dbReference>
<comment type="subcellular location">
    <subcellularLocation>
        <location evidence="1">Membrane</location>
    </subcellularLocation>
</comment>
<protein>
    <recommendedName>
        <fullName evidence="8">Glutathione transferase</fullName>
    </recommendedName>
</protein>
<dbReference type="InterPro" id="IPR001129">
    <property type="entry name" value="Membr-assoc_MAPEG"/>
</dbReference>
<dbReference type="InterPro" id="IPR023352">
    <property type="entry name" value="MAPEG-like_dom_sf"/>
</dbReference>
<dbReference type="Proteomes" id="UP001337655">
    <property type="component" value="Unassembled WGS sequence"/>
</dbReference>
<dbReference type="AlphaFoldDB" id="A0AAV9P4V2"/>
<sequence length="142" mass="14867">MSAAALLPITSTFALPLSIYHIFLQVRVSFKRIASRTSLEASSKPQSEKNDDPLLAAFRAQSNFTENVPLALILAGAVELNGGSKTVLTAALSALVVFRIAHAEYGLMAKGYGGKGRPIGFFGTAGVIVGLAAYGAWLARGN</sequence>
<evidence type="ECO:0000256" key="5">
    <source>
        <dbReference type="SAM" id="Phobius"/>
    </source>
</evidence>
<feature type="transmembrane region" description="Helical" evidence="5">
    <location>
        <begin position="119"/>
        <end position="139"/>
    </location>
</feature>
<evidence type="ECO:0000256" key="3">
    <source>
        <dbReference type="ARBA" id="ARBA00022989"/>
    </source>
</evidence>
<evidence type="ECO:0000256" key="2">
    <source>
        <dbReference type="ARBA" id="ARBA00022692"/>
    </source>
</evidence>
<evidence type="ECO:0000313" key="6">
    <source>
        <dbReference type="EMBL" id="KAK5166108.1"/>
    </source>
</evidence>
<dbReference type="SUPFAM" id="SSF161084">
    <property type="entry name" value="MAPEG domain-like"/>
    <property type="match status" value="1"/>
</dbReference>
<evidence type="ECO:0000313" key="7">
    <source>
        <dbReference type="Proteomes" id="UP001337655"/>
    </source>
</evidence>
<proteinExistence type="predicted"/>
<dbReference type="PANTHER" id="PTHR35814">
    <property type="match status" value="1"/>
</dbReference>
<evidence type="ECO:0008006" key="8">
    <source>
        <dbReference type="Google" id="ProtNLM"/>
    </source>
</evidence>
<dbReference type="Gene3D" id="1.20.120.550">
    <property type="entry name" value="Membrane associated eicosanoid/glutathione metabolism-like domain"/>
    <property type="match status" value="1"/>
</dbReference>
<dbReference type="GeneID" id="89929702"/>
<organism evidence="6 7">
    <name type="scientific">Saxophila tyrrhenica</name>
    <dbReference type="NCBI Taxonomy" id="1690608"/>
    <lineage>
        <taxon>Eukaryota</taxon>
        <taxon>Fungi</taxon>
        <taxon>Dikarya</taxon>
        <taxon>Ascomycota</taxon>
        <taxon>Pezizomycotina</taxon>
        <taxon>Dothideomycetes</taxon>
        <taxon>Dothideomycetidae</taxon>
        <taxon>Mycosphaerellales</taxon>
        <taxon>Extremaceae</taxon>
        <taxon>Saxophila</taxon>
    </lineage>
</organism>
<keyword evidence="2 5" id="KW-0812">Transmembrane</keyword>
<evidence type="ECO:0000256" key="1">
    <source>
        <dbReference type="ARBA" id="ARBA00004370"/>
    </source>
</evidence>
<dbReference type="PANTHER" id="PTHR35814:SF1">
    <property type="entry name" value="GLUTATHIONE S-TRANSFERASE-RELATED"/>
    <property type="match status" value="1"/>
</dbReference>
<evidence type="ECO:0000256" key="4">
    <source>
        <dbReference type="ARBA" id="ARBA00023136"/>
    </source>
</evidence>
<keyword evidence="4 5" id="KW-0472">Membrane</keyword>
<name>A0AAV9P4V2_9PEZI</name>
<dbReference type="Pfam" id="PF01124">
    <property type="entry name" value="MAPEG"/>
    <property type="match status" value="1"/>
</dbReference>